<evidence type="ECO:0000313" key="3">
    <source>
        <dbReference type="EMBL" id="MEQ2579705.1"/>
    </source>
</evidence>
<comment type="caution">
    <text evidence="3">The sequence shown here is derived from an EMBL/GenBank/DDBJ whole genome shotgun (WGS) entry which is preliminary data.</text>
</comment>
<gene>
    <name evidence="3" type="ORF">WMO62_12880</name>
</gene>
<evidence type="ECO:0000256" key="2">
    <source>
        <dbReference type="SAM" id="SignalP"/>
    </source>
</evidence>
<dbReference type="RefSeq" id="WP_349144887.1">
    <property type="nucleotide sequence ID" value="NZ_JBBMFC010000025.1"/>
</dbReference>
<organism evidence="3 4">
    <name type="scientific">Hominiventricola aquisgranensis</name>
    <dbReference type="NCBI Taxonomy" id="3133164"/>
    <lineage>
        <taxon>Bacteria</taxon>
        <taxon>Bacillati</taxon>
        <taxon>Bacillota</taxon>
        <taxon>Clostridia</taxon>
        <taxon>Lachnospirales</taxon>
        <taxon>Lachnospiraceae</taxon>
        <taxon>Hominiventricola</taxon>
    </lineage>
</organism>
<evidence type="ECO:0008006" key="5">
    <source>
        <dbReference type="Google" id="ProtNLM"/>
    </source>
</evidence>
<reference evidence="3 4" key="1">
    <citation type="submission" date="2024-03" db="EMBL/GenBank/DDBJ databases">
        <title>Human intestinal bacterial collection.</title>
        <authorList>
            <person name="Pauvert C."/>
            <person name="Hitch T.C.A."/>
            <person name="Clavel T."/>
        </authorList>
    </citation>
    <scope>NUCLEOTIDE SEQUENCE [LARGE SCALE GENOMIC DNA]</scope>
    <source>
        <strain evidence="3 4">CLA-AA-H78B</strain>
    </source>
</reference>
<feature type="transmembrane region" description="Helical" evidence="1">
    <location>
        <begin position="173"/>
        <end position="190"/>
    </location>
</feature>
<sequence length="198" mass="21064">MKRKIWMKLTGILTAALLVTGVTGISMTSYAAESTEEQTDLVSVDLAGAAEAQPMKVDMSDGTYKIDVVLGGGSGRATITSPATLVVKEGCAYAQIEWSSSHYDYMKVGETTYDPINTDGNSVFELPVTVMDKPMDVIADTTAMSVPHEIEYTLTFASDSITSGRQAAPGQQIIYLAVVVAAGVVVVILTKKKKSKEV</sequence>
<keyword evidence="1" id="KW-1133">Transmembrane helix</keyword>
<keyword evidence="4" id="KW-1185">Reference proteome</keyword>
<feature type="signal peptide" evidence="2">
    <location>
        <begin position="1"/>
        <end position="31"/>
    </location>
</feature>
<name>A0ABV1I3D2_9FIRM</name>
<dbReference type="EMBL" id="JBBMFC010000025">
    <property type="protein sequence ID" value="MEQ2579705.1"/>
    <property type="molecule type" value="Genomic_DNA"/>
</dbReference>
<dbReference type="Proteomes" id="UP001470288">
    <property type="component" value="Unassembled WGS sequence"/>
</dbReference>
<protein>
    <recommendedName>
        <fullName evidence="5">LPXTG cell wall anchor domain-containing protein</fullName>
    </recommendedName>
</protein>
<keyword evidence="1" id="KW-0472">Membrane</keyword>
<proteinExistence type="predicted"/>
<keyword evidence="1" id="KW-0812">Transmembrane</keyword>
<evidence type="ECO:0000313" key="4">
    <source>
        <dbReference type="Proteomes" id="UP001470288"/>
    </source>
</evidence>
<evidence type="ECO:0000256" key="1">
    <source>
        <dbReference type="SAM" id="Phobius"/>
    </source>
</evidence>
<feature type="chain" id="PRO_5045295318" description="LPXTG cell wall anchor domain-containing protein" evidence="2">
    <location>
        <begin position="32"/>
        <end position="198"/>
    </location>
</feature>
<keyword evidence="2" id="KW-0732">Signal</keyword>
<accession>A0ABV1I3D2</accession>